<evidence type="ECO:0000256" key="1">
    <source>
        <dbReference type="ARBA" id="ARBA00009175"/>
    </source>
</evidence>
<dbReference type="InterPro" id="IPR050682">
    <property type="entry name" value="ModA/WtpA"/>
</dbReference>
<evidence type="ECO:0000256" key="2">
    <source>
        <dbReference type="ARBA" id="ARBA00022723"/>
    </source>
</evidence>
<dbReference type="RefSeq" id="WP_202920710.1">
    <property type="nucleotide sequence ID" value="NZ_CP036273.1"/>
</dbReference>
<dbReference type="GO" id="GO:0046872">
    <property type="term" value="F:metal ion binding"/>
    <property type="evidence" value="ECO:0007669"/>
    <property type="project" value="UniProtKB-KW"/>
</dbReference>
<keyword evidence="2 4" id="KW-0479">Metal-binding</keyword>
<reference evidence="5 6" key="1">
    <citation type="submission" date="2019-02" db="EMBL/GenBank/DDBJ databases">
        <title>Deep-cultivation of Planctomycetes and their phenomic and genomic characterization uncovers novel biology.</title>
        <authorList>
            <person name="Wiegand S."/>
            <person name="Jogler M."/>
            <person name="Boedeker C."/>
            <person name="Pinto D."/>
            <person name="Vollmers J."/>
            <person name="Rivas-Marin E."/>
            <person name="Kohn T."/>
            <person name="Peeters S.H."/>
            <person name="Heuer A."/>
            <person name="Rast P."/>
            <person name="Oberbeckmann S."/>
            <person name="Bunk B."/>
            <person name="Jeske O."/>
            <person name="Meyerdierks A."/>
            <person name="Storesund J.E."/>
            <person name="Kallscheuer N."/>
            <person name="Luecker S."/>
            <person name="Lage O.M."/>
            <person name="Pohl T."/>
            <person name="Merkel B.J."/>
            <person name="Hornburger P."/>
            <person name="Mueller R.-W."/>
            <person name="Bruemmer F."/>
            <person name="Labrenz M."/>
            <person name="Spormann A.M."/>
            <person name="Op den Camp H."/>
            <person name="Overmann J."/>
            <person name="Amann R."/>
            <person name="Jetten M.S.M."/>
            <person name="Mascher T."/>
            <person name="Medema M.H."/>
            <person name="Devos D.P."/>
            <person name="Kaster A.-K."/>
            <person name="Ovreas L."/>
            <person name="Rohde M."/>
            <person name="Galperin M.Y."/>
            <person name="Jogler C."/>
        </authorList>
    </citation>
    <scope>NUCLEOTIDE SEQUENCE [LARGE SCALE GENOMIC DNA]</scope>
    <source>
        <strain evidence="5 6">ETA_A1</strain>
    </source>
</reference>
<evidence type="ECO:0000256" key="3">
    <source>
        <dbReference type="ARBA" id="ARBA00022729"/>
    </source>
</evidence>
<evidence type="ECO:0000256" key="4">
    <source>
        <dbReference type="PIRSR" id="PIRSR004846-1"/>
    </source>
</evidence>
<organism evidence="5 6">
    <name type="scientific">Urbifossiella limnaea</name>
    <dbReference type="NCBI Taxonomy" id="2528023"/>
    <lineage>
        <taxon>Bacteria</taxon>
        <taxon>Pseudomonadati</taxon>
        <taxon>Planctomycetota</taxon>
        <taxon>Planctomycetia</taxon>
        <taxon>Gemmatales</taxon>
        <taxon>Gemmataceae</taxon>
        <taxon>Urbifossiella</taxon>
    </lineage>
</organism>
<dbReference type="PIRSF" id="PIRSF004846">
    <property type="entry name" value="ModA"/>
    <property type="match status" value="1"/>
</dbReference>
<dbReference type="NCBIfam" id="TIGR01256">
    <property type="entry name" value="modA"/>
    <property type="match status" value="1"/>
</dbReference>
<dbReference type="InterPro" id="IPR005950">
    <property type="entry name" value="ModA"/>
</dbReference>
<evidence type="ECO:0000313" key="6">
    <source>
        <dbReference type="Proteomes" id="UP000319576"/>
    </source>
</evidence>
<gene>
    <name evidence="5" type="ORF">ETAA1_13920</name>
</gene>
<dbReference type="GO" id="GO:0015689">
    <property type="term" value="P:molybdate ion transport"/>
    <property type="evidence" value="ECO:0007669"/>
    <property type="project" value="InterPro"/>
</dbReference>
<proteinExistence type="inferred from homology"/>
<feature type="binding site" evidence="4">
    <location>
        <position position="181"/>
    </location>
    <ligand>
        <name>molybdate</name>
        <dbReference type="ChEBI" id="CHEBI:36264"/>
    </ligand>
</feature>
<dbReference type="AlphaFoldDB" id="A0A517XPN4"/>
<evidence type="ECO:0000313" key="5">
    <source>
        <dbReference type="EMBL" id="QDU19467.1"/>
    </source>
</evidence>
<dbReference type="Pfam" id="PF13531">
    <property type="entry name" value="SBP_bac_11"/>
    <property type="match status" value="1"/>
</dbReference>
<dbReference type="KEGG" id="uli:ETAA1_13920"/>
<dbReference type="GO" id="GO:0030973">
    <property type="term" value="F:molybdate ion binding"/>
    <property type="evidence" value="ECO:0007669"/>
    <property type="project" value="TreeGrafter"/>
</dbReference>
<feature type="binding site" evidence="4">
    <location>
        <position position="73"/>
    </location>
    <ligand>
        <name>molybdate</name>
        <dbReference type="ChEBI" id="CHEBI:36264"/>
    </ligand>
</feature>
<dbReference type="Proteomes" id="UP000319576">
    <property type="component" value="Chromosome"/>
</dbReference>
<name>A0A517XPN4_9BACT</name>
<keyword evidence="6" id="KW-1185">Reference proteome</keyword>
<protein>
    <submittedName>
        <fullName evidence="5">Binding protein</fullName>
    </submittedName>
</protein>
<accession>A0A517XPN4</accession>
<dbReference type="PANTHER" id="PTHR30632">
    <property type="entry name" value="MOLYBDATE-BINDING PERIPLASMIC PROTEIN"/>
    <property type="match status" value="1"/>
</dbReference>
<sequence>MLSGMSRTTAAAVGSLVLLGLLAAALGWRGRDAGGARPLVVYAAAAVRVPLEVAARDYEAAHGRHVALRFGASEDILTRAGLVNPSDPADVFLPADDSYVRTARDRGLVADGFPLATMRAVVLLAPGNPKGLAGWADLQRDGARVAVPNRAAAVGKLTRDHLTAAGRWETLKPRVADTGTVTEAANAAKVGAADAAVVWDAVAVNYPGQAVLTPPELAGVVGRVEVAVLTQSADRDAALGFARYLADPERGLKTFRTAGFTP</sequence>
<dbReference type="Gene3D" id="3.40.190.10">
    <property type="entry name" value="Periplasmic binding protein-like II"/>
    <property type="match status" value="2"/>
</dbReference>
<comment type="similarity">
    <text evidence="1">Belongs to the bacterial solute-binding protein ModA family.</text>
</comment>
<dbReference type="SUPFAM" id="SSF53850">
    <property type="entry name" value="Periplasmic binding protein-like II"/>
    <property type="match status" value="1"/>
</dbReference>
<keyword evidence="4" id="KW-0500">Molybdenum</keyword>
<dbReference type="PANTHER" id="PTHR30632:SF0">
    <property type="entry name" value="SULFATE-BINDING PROTEIN"/>
    <property type="match status" value="1"/>
</dbReference>
<keyword evidence="3" id="KW-0732">Signal</keyword>
<dbReference type="EMBL" id="CP036273">
    <property type="protein sequence ID" value="QDU19467.1"/>
    <property type="molecule type" value="Genomic_DNA"/>
</dbReference>